<keyword evidence="2" id="KW-1185">Reference proteome</keyword>
<name>A0A392R9Y2_9FABA</name>
<proteinExistence type="predicted"/>
<feature type="non-terminal residue" evidence="1">
    <location>
        <position position="1"/>
    </location>
</feature>
<organism evidence="1 2">
    <name type="scientific">Trifolium medium</name>
    <dbReference type="NCBI Taxonomy" id="97028"/>
    <lineage>
        <taxon>Eukaryota</taxon>
        <taxon>Viridiplantae</taxon>
        <taxon>Streptophyta</taxon>
        <taxon>Embryophyta</taxon>
        <taxon>Tracheophyta</taxon>
        <taxon>Spermatophyta</taxon>
        <taxon>Magnoliopsida</taxon>
        <taxon>eudicotyledons</taxon>
        <taxon>Gunneridae</taxon>
        <taxon>Pentapetalae</taxon>
        <taxon>rosids</taxon>
        <taxon>fabids</taxon>
        <taxon>Fabales</taxon>
        <taxon>Fabaceae</taxon>
        <taxon>Papilionoideae</taxon>
        <taxon>50 kb inversion clade</taxon>
        <taxon>NPAAA clade</taxon>
        <taxon>Hologalegina</taxon>
        <taxon>IRL clade</taxon>
        <taxon>Trifolieae</taxon>
        <taxon>Trifolium</taxon>
    </lineage>
</organism>
<evidence type="ECO:0008006" key="3">
    <source>
        <dbReference type="Google" id="ProtNLM"/>
    </source>
</evidence>
<dbReference type="AlphaFoldDB" id="A0A392R9Y2"/>
<evidence type="ECO:0000313" key="2">
    <source>
        <dbReference type="Proteomes" id="UP000265520"/>
    </source>
</evidence>
<reference evidence="1 2" key="1">
    <citation type="journal article" date="2018" name="Front. Plant Sci.">
        <title>Red Clover (Trifolium pratense) and Zigzag Clover (T. medium) - A Picture of Genomic Similarities and Differences.</title>
        <authorList>
            <person name="Dluhosova J."/>
            <person name="Istvanek J."/>
            <person name="Nedelnik J."/>
            <person name="Repkova J."/>
        </authorList>
    </citation>
    <scope>NUCLEOTIDE SEQUENCE [LARGE SCALE GENOMIC DNA]</scope>
    <source>
        <strain evidence="2">cv. 10/8</strain>
        <tissue evidence="1">Leaf</tissue>
    </source>
</reference>
<dbReference type="PANTHER" id="PTHR33116:SF78">
    <property type="entry name" value="OS12G0587133 PROTEIN"/>
    <property type="match status" value="1"/>
</dbReference>
<comment type="caution">
    <text evidence="1">The sequence shown here is derived from an EMBL/GenBank/DDBJ whole genome shotgun (WGS) entry which is preliminary data.</text>
</comment>
<dbReference type="PANTHER" id="PTHR33116">
    <property type="entry name" value="REVERSE TRANSCRIPTASE ZINC-BINDING DOMAIN-CONTAINING PROTEIN-RELATED-RELATED"/>
    <property type="match status" value="1"/>
</dbReference>
<accession>A0A392R9Y2</accession>
<dbReference type="EMBL" id="LXQA010197553">
    <property type="protein sequence ID" value="MCI32656.1"/>
    <property type="molecule type" value="Genomic_DNA"/>
</dbReference>
<sequence>GSTETEDHVLFNCPIQSSVWTDIVRWLGIPIAFAEEGYEHFQMFKGLISSRAKVKDILIITWLSTVHSIWKARNDMIFNHVGFNWEKVVDEIKISAWKILKASAKDFSCSLYDWNSNPLECMGMGRML</sequence>
<dbReference type="Proteomes" id="UP000265520">
    <property type="component" value="Unassembled WGS sequence"/>
</dbReference>
<protein>
    <recommendedName>
        <fullName evidence="3">Reverse transcriptase zinc-binding domain-containing protein</fullName>
    </recommendedName>
</protein>
<evidence type="ECO:0000313" key="1">
    <source>
        <dbReference type="EMBL" id="MCI32656.1"/>
    </source>
</evidence>